<comment type="caution">
    <text evidence="2">The sequence shown here is derived from an EMBL/GenBank/DDBJ whole genome shotgun (WGS) entry which is preliminary data.</text>
</comment>
<evidence type="ECO:0000256" key="1">
    <source>
        <dbReference type="SAM" id="Phobius"/>
    </source>
</evidence>
<feature type="transmembrane region" description="Helical" evidence="1">
    <location>
        <begin position="73"/>
        <end position="93"/>
    </location>
</feature>
<keyword evidence="3" id="KW-1185">Reference proteome</keyword>
<proteinExistence type="predicted"/>
<keyword evidence="1" id="KW-1133">Transmembrane helix</keyword>
<sequence length="204" mass="22669">MTNELPKSSLQYCPRSGVLAIAADIDLFACQSAQKREWNMEDSCANLNPIVFLVGLKISSFAGLSIISSASSYVVFPIVKIVQFVCSIMLCLLDSHISEMRKRNRSRAISDGRMRKLLDENKAEDQWVTERMEKFQPFYVTCMYSGASVGCALTEVMNPTTPAMREKITKNPVARLPNGKYIGKIRAGIDNTDAASNIQLSVMK</sequence>
<dbReference type="AlphaFoldDB" id="A0A834LWM2"/>
<name>A0A834LWM2_RHOSS</name>
<protein>
    <submittedName>
        <fullName evidence="2">Uncharacterized protein</fullName>
    </submittedName>
</protein>
<keyword evidence="1" id="KW-0472">Membrane</keyword>
<evidence type="ECO:0000313" key="2">
    <source>
        <dbReference type="EMBL" id="KAF7151230.1"/>
    </source>
</evidence>
<accession>A0A834LWM2</accession>
<keyword evidence="1" id="KW-0812">Transmembrane</keyword>
<dbReference type="EMBL" id="WJXA01000002">
    <property type="protein sequence ID" value="KAF7151230.1"/>
    <property type="molecule type" value="Genomic_DNA"/>
</dbReference>
<evidence type="ECO:0000313" key="3">
    <source>
        <dbReference type="Proteomes" id="UP000626092"/>
    </source>
</evidence>
<reference evidence="2" key="1">
    <citation type="submission" date="2019-11" db="EMBL/GenBank/DDBJ databases">
        <authorList>
            <person name="Liu Y."/>
            <person name="Hou J."/>
            <person name="Li T.-Q."/>
            <person name="Guan C.-H."/>
            <person name="Wu X."/>
            <person name="Wu H.-Z."/>
            <person name="Ling F."/>
            <person name="Zhang R."/>
            <person name="Shi X.-G."/>
            <person name="Ren J.-P."/>
            <person name="Chen E.-F."/>
            <person name="Sun J.-M."/>
        </authorList>
    </citation>
    <scope>NUCLEOTIDE SEQUENCE</scope>
    <source>
        <strain evidence="2">Adult_tree_wgs_1</strain>
        <tissue evidence="2">Leaves</tissue>
    </source>
</reference>
<dbReference type="Proteomes" id="UP000626092">
    <property type="component" value="Unassembled WGS sequence"/>
</dbReference>
<feature type="transmembrane region" description="Helical" evidence="1">
    <location>
        <begin position="45"/>
        <end position="67"/>
    </location>
</feature>
<organism evidence="2 3">
    <name type="scientific">Rhododendron simsii</name>
    <name type="common">Sims's rhododendron</name>
    <dbReference type="NCBI Taxonomy" id="118357"/>
    <lineage>
        <taxon>Eukaryota</taxon>
        <taxon>Viridiplantae</taxon>
        <taxon>Streptophyta</taxon>
        <taxon>Embryophyta</taxon>
        <taxon>Tracheophyta</taxon>
        <taxon>Spermatophyta</taxon>
        <taxon>Magnoliopsida</taxon>
        <taxon>eudicotyledons</taxon>
        <taxon>Gunneridae</taxon>
        <taxon>Pentapetalae</taxon>
        <taxon>asterids</taxon>
        <taxon>Ericales</taxon>
        <taxon>Ericaceae</taxon>
        <taxon>Ericoideae</taxon>
        <taxon>Rhodoreae</taxon>
        <taxon>Rhododendron</taxon>
    </lineage>
</organism>
<gene>
    <name evidence="2" type="ORF">RHSIM_Rhsim02G0018000</name>
</gene>